<dbReference type="SUPFAM" id="SSF55785">
    <property type="entry name" value="PYP-like sensor domain (PAS domain)"/>
    <property type="match status" value="1"/>
</dbReference>
<dbReference type="SMART" id="SM00267">
    <property type="entry name" value="GGDEF"/>
    <property type="match status" value="1"/>
</dbReference>
<proteinExistence type="predicted"/>
<dbReference type="AlphaFoldDB" id="A0A934W500"/>
<dbReference type="Pfam" id="PF13426">
    <property type="entry name" value="PAS_9"/>
    <property type="match status" value="1"/>
</dbReference>
<dbReference type="Proteomes" id="UP000622890">
    <property type="component" value="Unassembled WGS sequence"/>
</dbReference>
<keyword evidence="3" id="KW-0175">Coiled coil</keyword>
<evidence type="ECO:0000256" key="1">
    <source>
        <dbReference type="ARBA" id="ARBA00012528"/>
    </source>
</evidence>
<dbReference type="SMART" id="SM00091">
    <property type="entry name" value="PAS"/>
    <property type="match status" value="1"/>
</dbReference>
<dbReference type="EMBL" id="JAEPBG010000002">
    <property type="protein sequence ID" value="MBK4734412.1"/>
    <property type="molecule type" value="Genomic_DNA"/>
</dbReference>
<dbReference type="InterPro" id="IPR000160">
    <property type="entry name" value="GGDEF_dom"/>
</dbReference>
<evidence type="ECO:0000313" key="6">
    <source>
        <dbReference type="EMBL" id="MBK4734412.1"/>
    </source>
</evidence>
<accession>A0A934W500</accession>
<dbReference type="NCBIfam" id="TIGR00229">
    <property type="entry name" value="sensory_box"/>
    <property type="match status" value="1"/>
</dbReference>
<dbReference type="EC" id="2.7.7.65" evidence="1"/>
<dbReference type="Gene3D" id="3.30.70.270">
    <property type="match status" value="1"/>
</dbReference>
<evidence type="ECO:0000256" key="2">
    <source>
        <dbReference type="ARBA" id="ARBA00034247"/>
    </source>
</evidence>
<dbReference type="CDD" id="cd00130">
    <property type="entry name" value="PAS"/>
    <property type="match status" value="1"/>
</dbReference>
<dbReference type="GO" id="GO:0005886">
    <property type="term" value="C:plasma membrane"/>
    <property type="evidence" value="ECO:0007669"/>
    <property type="project" value="TreeGrafter"/>
</dbReference>
<dbReference type="InterPro" id="IPR001610">
    <property type="entry name" value="PAC"/>
</dbReference>
<reference evidence="6" key="1">
    <citation type="submission" date="2021-01" db="EMBL/GenBank/DDBJ databases">
        <title>Genome sequence of strain Noviherbaspirillum sp. DKR-6.</title>
        <authorList>
            <person name="Chaudhary D.K."/>
        </authorList>
    </citation>
    <scope>NUCLEOTIDE SEQUENCE</scope>
    <source>
        <strain evidence="6">DKR-6</strain>
    </source>
</reference>
<dbReference type="PANTHER" id="PTHR45138:SF9">
    <property type="entry name" value="DIGUANYLATE CYCLASE DGCM-RELATED"/>
    <property type="match status" value="1"/>
</dbReference>
<dbReference type="FunFam" id="3.30.70.270:FF:000001">
    <property type="entry name" value="Diguanylate cyclase domain protein"/>
    <property type="match status" value="1"/>
</dbReference>
<dbReference type="InterPro" id="IPR000014">
    <property type="entry name" value="PAS"/>
</dbReference>
<evidence type="ECO:0000259" key="4">
    <source>
        <dbReference type="PROSITE" id="PS50112"/>
    </source>
</evidence>
<dbReference type="InterPro" id="IPR043128">
    <property type="entry name" value="Rev_trsase/Diguanyl_cyclase"/>
</dbReference>
<dbReference type="GO" id="GO:1902201">
    <property type="term" value="P:negative regulation of bacterial-type flagellum-dependent cell motility"/>
    <property type="evidence" value="ECO:0007669"/>
    <property type="project" value="TreeGrafter"/>
</dbReference>
<dbReference type="InterPro" id="IPR029787">
    <property type="entry name" value="Nucleotide_cyclase"/>
</dbReference>
<keyword evidence="7" id="KW-1185">Reference proteome</keyword>
<dbReference type="PROSITE" id="PS50112">
    <property type="entry name" value="PAS"/>
    <property type="match status" value="1"/>
</dbReference>
<evidence type="ECO:0000313" key="7">
    <source>
        <dbReference type="Proteomes" id="UP000622890"/>
    </source>
</evidence>
<evidence type="ECO:0000259" key="5">
    <source>
        <dbReference type="PROSITE" id="PS50887"/>
    </source>
</evidence>
<comment type="catalytic activity">
    <reaction evidence="2">
        <text>2 GTP = 3',3'-c-di-GMP + 2 diphosphate</text>
        <dbReference type="Rhea" id="RHEA:24898"/>
        <dbReference type="ChEBI" id="CHEBI:33019"/>
        <dbReference type="ChEBI" id="CHEBI:37565"/>
        <dbReference type="ChEBI" id="CHEBI:58805"/>
        <dbReference type="EC" id="2.7.7.65"/>
    </reaction>
</comment>
<dbReference type="PANTHER" id="PTHR45138">
    <property type="entry name" value="REGULATORY COMPONENTS OF SENSORY TRANSDUCTION SYSTEM"/>
    <property type="match status" value="1"/>
</dbReference>
<dbReference type="Pfam" id="PF00990">
    <property type="entry name" value="GGDEF"/>
    <property type="match status" value="1"/>
</dbReference>
<dbReference type="GO" id="GO:0043709">
    <property type="term" value="P:cell adhesion involved in single-species biofilm formation"/>
    <property type="evidence" value="ECO:0007669"/>
    <property type="project" value="TreeGrafter"/>
</dbReference>
<dbReference type="InterPro" id="IPR050469">
    <property type="entry name" value="Diguanylate_Cyclase"/>
</dbReference>
<name>A0A934W500_9BURK</name>
<feature type="domain" description="GGDEF" evidence="5">
    <location>
        <begin position="192"/>
        <end position="322"/>
    </location>
</feature>
<sequence length="322" mass="36279">MHSIDQACGASEAEKYRRIFHATPDYATFSTLETGIYLDVNPGFERMTGYRRDEVIGRSSSDIDLWVDPVDRNSAVARLREQGSLFITTRMRMKDGGVLLVEASLAAFDANGEELLIAVVRDITARDALERELVGHRRHLERLVAQRTAELEEAMRRLEELTVTDELTGAGNRRAFTRRLRARCAESDRTGMPFCMAVLDLDHFKAVNDRYGHAVGDQAIQVFASLALREMRAVDYLARYGGDEFVLLLQDATSEQAIQPVERICRAVAHYPWARIAPGMELTASIGVTAYRREEGDDAVFRRADHALYEAKRRGRNQALIA</sequence>
<dbReference type="Gene3D" id="3.30.450.20">
    <property type="entry name" value="PAS domain"/>
    <property type="match status" value="1"/>
</dbReference>
<dbReference type="RefSeq" id="WP_200591161.1">
    <property type="nucleotide sequence ID" value="NZ_JAEPBG010000002.1"/>
</dbReference>
<evidence type="ECO:0000256" key="3">
    <source>
        <dbReference type="SAM" id="Coils"/>
    </source>
</evidence>
<dbReference type="InterPro" id="IPR035965">
    <property type="entry name" value="PAS-like_dom_sf"/>
</dbReference>
<comment type="caution">
    <text evidence="6">The sequence shown here is derived from an EMBL/GenBank/DDBJ whole genome shotgun (WGS) entry which is preliminary data.</text>
</comment>
<dbReference type="NCBIfam" id="TIGR00254">
    <property type="entry name" value="GGDEF"/>
    <property type="match status" value="1"/>
</dbReference>
<dbReference type="SUPFAM" id="SSF55073">
    <property type="entry name" value="Nucleotide cyclase"/>
    <property type="match status" value="1"/>
</dbReference>
<gene>
    <name evidence="6" type="ORF">JJB74_07335</name>
</gene>
<protein>
    <recommendedName>
        <fullName evidence="1">diguanylate cyclase</fullName>
        <ecNumber evidence="1">2.7.7.65</ecNumber>
    </recommendedName>
</protein>
<feature type="coiled-coil region" evidence="3">
    <location>
        <begin position="126"/>
        <end position="164"/>
    </location>
</feature>
<dbReference type="CDD" id="cd01949">
    <property type="entry name" value="GGDEF"/>
    <property type="match status" value="1"/>
</dbReference>
<dbReference type="SMART" id="SM00086">
    <property type="entry name" value="PAC"/>
    <property type="match status" value="1"/>
</dbReference>
<feature type="domain" description="PAS" evidence="4">
    <location>
        <begin position="12"/>
        <end position="81"/>
    </location>
</feature>
<dbReference type="GO" id="GO:0052621">
    <property type="term" value="F:diguanylate cyclase activity"/>
    <property type="evidence" value="ECO:0007669"/>
    <property type="project" value="UniProtKB-EC"/>
</dbReference>
<dbReference type="PROSITE" id="PS50887">
    <property type="entry name" value="GGDEF"/>
    <property type="match status" value="1"/>
</dbReference>
<organism evidence="6 7">
    <name type="scientific">Noviherbaspirillum pedocola</name>
    <dbReference type="NCBI Taxonomy" id="2801341"/>
    <lineage>
        <taxon>Bacteria</taxon>
        <taxon>Pseudomonadati</taxon>
        <taxon>Pseudomonadota</taxon>
        <taxon>Betaproteobacteria</taxon>
        <taxon>Burkholderiales</taxon>
        <taxon>Oxalobacteraceae</taxon>
        <taxon>Noviherbaspirillum</taxon>
    </lineage>
</organism>